<dbReference type="AlphaFoldDB" id="A0AA40E005"/>
<name>A0AA40E005_9PEZI</name>
<protein>
    <recommendedName>
        <fullName evidence="5">Heterokaryon incompatibility domain-containing protein</fullName>
    </recommendedName>
</protein>
<dbReference type="RefSeq" id="XP_060296501.1">
    <property type="nucleotide sequence ID" value="XM_060443908.1"/>
</dbReference>
<dbReference type="PANTHER" id="PTHR10622:SF12">
    <property type="entry name" value="HET DOMAIN-CONTAINING PROTEIN"/>
    <property type="match status" value="1"/>
</dbReference>
<feature type="domain" description="Heterokaryon incompatibility" evidence="1">
    <location>
        <begin position="50"/>
        <end position="109"/>
    </location>
</feature>
<dbReference type="EMBL" id="JAUIRO010000004">
    <property type="protein sequence ID" value="KAK0717708.1"/>
    <property type="molecule type" value="Genomic_DNA"/>
</dbReference>
<feature type="domain" description="DUF8212" evidence="2">
    <location>
        <begin position="215"/>
        <end position="280"/>
    </location>
</feature>
<reference evidence="3" key="1">
    <citation type="submission" date="2023-06" db="EMBL/GenBank/DDBJ databases">
        <title>Genome-scale phylogeny and comparative genomics of the fungal order Sordariales.</title>
        <authorList>
            <consortium name="Lawrence Berkeley National Laboratory"/>
            <person name="Hensen N."/>
            <person name="Bonometti L."/>
            <person name="Westerberg I."/>
            <person name="Brannstrom I.O."/>
            <person name="Guillou S."/>
            <person name="Cros-Aarteil S."/>
            <person name="Calhoun S."/>
            <person name="Haridas S."/>
            <person name="Kuo A."/>
            <person name="Mondo S."/>
            <person name="Pangilinan J."/>
            <person name="Riley R."/>
            <person name="LaButti K."/>
            <person name="Andreopoulos B."/>
            <person name="Lipzen A."/>
            <person name="Chen C."/>
            <person name="Yanf M."/>
            <person name="Daum C."/>
            <person name="Ng V."/>
            <person name="Clum A."/>
            <person name="Steindorff A."/>
            <person name="Ohm R."/>
            <person name="Martin F."/>
            <person name="Silar P."/>
            <person name="Natvig D."/>
            <person name="Lalanne C."/>
            <person name="Gautier V."/>
            <person name="Ament-velasquez S.L."/>
            <person name="Kruys A."/>
            <person name="Hutchinson M.I."/>
            <person name="Powell A.J."/>
            <person name="Barry K."/>
            <person name="Miller A.N."/>
            <person name="Grigoriev I.V."/>
            <person name="Debuchy R."/>
            <person name="Gladieux P."/>
            <person name="Thoren M.H."/>
            <person name="Johannesson H."/>
        </authorList>
    </citation>
    <scope>NUCLEOTIDE SEQUENCE</scope>
    <source>
        <strain evidence="3">SMH2392-1A</strain>
    </source>
</reference>
<dbReference type="InterPro" id="IPR010730">
    <property type="entry name" value="HET"/>
</dbReference>
<evidence type="ECO:0008006" key="5">
    <source>
        <dbReference type="Google" id="ProtNLM"/>
    </source>
</evidence>
<dbReference type="GeneID" id="85327178"/>
<dbReference type="Pfam" id="PF26640">
    <property type="entry name" value="DUF8212"/>
    <property type="match status" value="1"/>
</dbReference>
<gene>
    <name evidence="3" type="ORF">B0T26DRAFT_740965</name>
</gene>
<sequence length="284" mass="31610">MFGCKSGSPNTPSCHTWEAEGEISFQEMEAIGQDPAAPAANKSGYAKVVVACQKAAEYGLRYAWVDTCCIDKTSSSELSEAINSMYRWYQNAEVCFAFLADLHAEPGALEVDLPRCRWFTRGWCLQELIAPRRVKFFDASWNHIGTRADLSSVISGITQIDEQVLIGSGLICSIPVARRMSWAVARQTTREEDMAYCLLGIFDVHMPMLYGEGARAFMRLQEEIIKTSNDLSIFVFLDQPMRGDDPSSSLVDSALEPYCDLFAASPRDFAGCEKVVDMEETSVR</sequence>
<evidence type="ECO:0000313" key="3">
    <source>
        <dbReference type="EMBL" id="KAK0717708.1"/>
    </source>
</evidence>
<dbReference type="Pfam" id="PF06985">
    <property type="entry name" value="HET"/>
    <property type="match status" value="1"/>
</dbReference>
<dbReference type="Proteomes" id="UP001172101">
    <property type="component" value="Unassembled WGS sequence"/>
</dbReference>
<organism evidence="3 4">
    <name type="scientific">Lasiosphaeria miniovina</name>
    <dbReference type="NCBI Taxonomy" id="1954250"/>
    <lineage>
        <taxon>Eukaryota</taxon>
        <taxon>Fungi</taxon>
        <taxon>Dikarya</taxon>
        <taxon>Ascomycota</taxon>
        <taxon>Pezizomycotina</taxon>
        <taxon>Sordariomycetes</taxon>
        <taxon>Sordariomycetidae</taxon>
        <taxon>Sordariales</taxon>
        <taxon>Lasiosphaeriaceae</taxon>
        <taxon>Lasiosphaeria</taxon>
    </lineage>
</organism>
<proteinExistence type="predicted"/>
<evidence type="ECO:0000259" key="1">
    <source>
        <dbReference type="Pfam" id="PF06985"/>
    </source>
</evidence>
<keyword evidence="4" id="KW-1185">Reference proteome</keyword>
<comment type="caution">
    <text evidence="3">The sequence shown here is derived from an EMBL/GenBank/DDBJ whole genome shotgun (WGS) entry which is preliminary data.</text>
</comment>
<dbReference type="InterPro" id="IPR058525">
    <property type="entry name" value="DUF8212"/>
</dbReference>
<evidence type="ECO:0000313" key="4">
    <source>
        <dbReference type="Proteomes" id="UP001172101"/>
    </source>
</evidence>
<accession>A0AA40E005</accession>
<dbReference type="PANTHER" id="PTHR10622">
    <property type="entry name" value="HET DOMAIN-CONTAINING PROTEIN"/>
    <property type="match status" value="1"/>
</dbReference>
<evidence type="ECO:0000259" key="2">
    <source>
        <dbReference type="Pfam" id="PF26640"/>
    </source>
</evidence>